<accession>A0AAN5DCT9</accession>
<feature type="region of interest" description="Disordered" evidence="1">
    <location>
        <begin position="196"/>
        <end position="245"/>
    </location>
</feature>
<protein>
    <submittedName>
        <fullName evidence="2">Uncharacterized protein</fullName>
    </submittedName>
</protein>
<comment type="caution">
    <text evidence="2">The sequence shown here is derived from an EMBL/GenBank/DDBJ whole genome shotgun (WGS) entry which is preliminary data.</text>
</comment>
<feature type="region of interest" description="Disordered" evidence="1">
    <location>
        <begin position="117"/>
        <end position="144"/>
    </location>
</feature>
<gene>
    <name evidence="2" type="ORF">PMAYCL1PPCAC_30998</name>
</gene>
<name>A0AAN5DCT9_9BILA</name>
<evidence type="ECO:0000256" key="1">
    <source>
        <dbReference type="SAM" id="MobiDB-lite"/>
    </source>
</evidence>
<keyword evidence="3" id="KW-1185">Reference proteome</keyword>
<evidence type="ECO:0000313" key="2">
    <source>
        <dbReference type="EMBL" id="GMR60803.1"/>
    </source>
</evidence>
<feature type="compositionally biased region" description="Polar residues" evidence="1">
    <location>
        <begin position="123"/>
        <end position="133"/>
    </location>
</feature>
<proteinExistence type="predicted"/>
<organism evidence="2 3">
    <name type="scientific">Pristionchus mayeri</name>
    <dbReference type="NCBI Taxonomy" id="1317129"/>
    <lineage>
        <taxon>Eukaryota</taxon>
        <taxon>Metazoa</taxon>
        <taxon>Ecdysozoa</taxon>
        <taxon>Nematoda</taxon>
        <taxon>Chromadorea</taxon>
        <taxon>Rhabditida</taxon>
        <taxon>Rhabditina</taxon>
        <taxon>Diplogasteromorpha</taxon>
        <taxon>Diplogasteroidea</taxon>
        <taxon>Neodiplogasteridae</taxon>
        <taxon>Pristionchus</taxon>
    </lineage>
</organism>
<dbReference type="EMBL" id="BTRK01000006">
    <property type="protein sequence ID" value="GMR60803.1"/>
    <property type="molecule type" value="Genomic_DNA"/>
</dbReference>
<dbReference type="AlphaFoldDB" id="A0AAN5DCT9"/>
<feature type="compositionally biased region" description="Low complexity" evidence="1">
    <location>
        <begin position="224"/>
        <end position="235"/>
    </location>
</feature>
<sequence length="456" mass="51167">MASNFNGAVAGITQDNIEFANFPAHEVNSNHWKHADITPIDSHEQPQQVYQPYASSFPSYNHSYGTYQAQYHPYYHPNPIPLVPFDGDYQPHPYPGHSDLFNPYSTYPATIPSQYHNDFAQDSPLTHPSSAESPMQRMQQLAQQQYGGTLAAQSAAAAAADAAQAARRIMRGKRSGAEETVRDVLHRQYIEQRKREEFQMQQMQQQSLQQGDSIAHPAHSFPLSHTSHASTPSHSWMPLSDPPTPTTPTTPIFTFPVVTPPVLPSDRTPPPTCEDALTSLGTSTLSHHPDVSQQAMVARLKKQSYMDSLQRANTVTTEAKPAEAMSGAPYQPATVVQSLEERAVPLPLSSSRKRPLDDSDYKHPNPVLKPGMRREVNEKGEAVERLYVLVHHCNHNDPDYNPEGVLMPYEEYKKEEERDDMITFSYSSVTTPYEYVDFRVKKQEDVQTEGDVVSQP</sequence>
<feature type="region of interest" description="Disordered" evidence="1">
    <location>
        <begin position="348"/>
        <end position="371"/>
    </location>
</feature>
<feature type="compositionally biased region" description="Low complexity" evidence="1">
    <location>
        <begin position="135"/>
        <end position="144"/>
    </location>
</feature>
<feature type="compositionally biased region" description="Basic and acidic residues" evidence="1">
    <location>
        <begin position="354"/>
        <end position="363"/>
    </location>
</feature>
<dbReference type="Proteomes" id="UP001328107">
    <property type="component" value="Unassembled WGS sequence"/>
</dbReference>
<feature type="compositionally biased region" description="Low complexity" evidence="1">
    <location>
        <begin position="199"/>
        <end position="210"/>
    </location>
</feature>
<evidence type="ECO:0000313" key="3">
    <source>
        <dbReference type="Proteomes" id="UP001328107"/>
    </source>
</evidence>
<reference evidence="3" key="1">
    <citation type="submission" date="2022-10" db="EMBL/GenBank/DDBJ databases">
        <title>Genome assembly of Pristionchus species.</title>
        <authorList>
            <person name="Yoshida K."/>
            <person name="Sommer R.J."/>
        </authorList>
    </citation>
    <scope>NUCLEOTIDE SEQUENCE [LARGE SCALE GENOMIC DNA]</scope>
    <source>
        <strain evidence="3">RS5460</strain>
    </source>
</reference>